<dbReference type="GO" id="GO:0003677">
    <property type="term" value="F:DNA binding"/>
    <property type="evidence" value="ECO:0007669"/>
    <property type="project" value="UniProtKB-KW"/>
</dbReference>
<comment type="similarity">
    <text evidence="1">In the C-terminal section; belongs to the transposase 35 family.</text>
</comment>
<evidence type="ECO:0000313" key="11">
    <source>
        <dbReference type="EMBL" id="PTQ83939.1"/>
    </source>
</evidence>
<dbReference type="GO" id="GO:0032196">
    <property type="term" value="P:transposition"/>
    <property type="evidence" value="ECO:0007669"/>
    <property type="project" value="UniProtKB-KW"/>
</dbReference>
<evidence type="ECO:0000256" key="1">
    <source>
        <dbReference type="ARBA" id="ARBA00008761"/>
    </source>
</evidence>
<name>A0A2T5IJF9_9LACT</name>
<keyword evidence="12" id="KW-1185">Reference proteome</keyword>
<evidence type="ECO:0000259" key="9">
    <source>
        <dbReference type="Pfam" id="PF07282"/>
    </source>
</evidence>
<comment type="caution">
    <text evidence="11">The sequence shown here is derived from an EMBL/GenBank/DDBJ whole genome shotgun (WGS) entry which is preliminary data.</text>
</comment>
<dbReference type="EMBL" id="QAOM01000011">
    <property type="protein sequence ID" value="PTQ83939.1"/>
    <property type="molecule type" value="Genomic_DNA"/>
</dbReference>
<sequence length="383" mass="44178">MTLKGIKVRIYPTPEQQVAIENNFRLNRFLWNQLLGMQIARHENGGSFVTKFGMNYLIKLMKIEFPFLKEAESTSLLYTSADLADSYDRFFKKQNGFPKFKSRRRPKNSYKSNCVNGNIQVADNHYLKLPKLGLVKSNGLQRVKDRVKSVVVRKKADGTFEATLLVEFETKTFKPTGKTIGIDLGVADLVIQSDGYKLRNKQFERSSANKKRVWERKLARRRQQALVKIKQAKTQGIELELSDFKNVQKAKEQVARINKKIANQRNNYLQKYTTSLVRKYDLIAMEDLKTKNLLQNHHLARSLADAAWAKIKSMLAYKCEWYGKELVLVNPAYTSQMCAHCGENTGKKPLRIRRFDCPHCHTTDIDRDVNAAINILNKALAQR</sequence>
<dbReference type="InterPro" id="IPR001959">
    <property type="entry name" value="Transposase"/>
</dbReference>
<feature type="domain" description="Probable transposase IS891/IS1136/IS1341" evidence="8">
    <location>
        <begin position="166"/>
        <end position="296"/>
    </location>
</feature>
<dbReference type="PANTHER" id="PTHR30405:SF25">
    <property type="entry name" value="RNA-GUIDED DNA ENDONUCLEASE INSQ-RELATED"/>
    <property type="match status" value="1"/>
</dbReference>
<organism evidence="11 12">
    <name type="scientific">Trichococcus patagoniensis</name>
    <dbReference type="NCBI Taxonomy" id="382641"/>
    <lineage>
        <taxon>Bacteria</taxon>
        <taxon>Bacillati</taxon>
        <taxon>Bacillota</taxon>
        <taxon>Bacilli</taxon>
        <taxon>Lactobacillales</taxon>
        <taxon>Carnobacteriaceae</taxon>
        <taxon>Trichococcus</taxon>
    </lineage>
</organism>
<dbReference type="Pfam" id="PF01385">
    <property type="entry name" value="OrfB_IS605"/>
    <property type="match status" value="1"/>
</dbReference>
<keyword evidence="4" id="KW-0479">Metal-binding</keyword>
<accession>A0A2T5IJF9</accession>
<evidence type="ECO:0000259" key="8">
    <source>
        <dbReference type="Pfam" id="PF01385"/>
    </source>
</evidence>
<evidence type="ECO:0000256" key="3">
    <source>
        <dbReference type="ARBA" id="ARBA00022578"/>
    </source>
</evidence>
<keyword evidence="5" id="KW-0862">Zinc</keyword>
<dbReference type="InterPro" id="IPR010095">
    <property type="entry name" value="Cas12f1-like_TNB"/>
</dbReference>
<dbReference type="PANTHER" id="PTHR30405">
    <property type="entry name" value="TRANSPOSASE"/>
    <property type="match status" value="1"/>
</dbReference>
<dbReference type="NCBIfam" id="TIGR01766">
    <property type="entry name" value="IS200/IS605 family accessory protein TnpB-like domain"/>
    <property type="match status" value="1"/>
</dbReference>
<evidence type="ECO:0000313" key="12">
    <source>
        <dbReference type="Proteomes" id="UP000244161"/>
    </source>
</evidence>
<evidence type="ECO:0000256" key="7">
    <source>
        <dbReference type="ARBA" id="ARBA00023172"/>
    </source>
</evidence>
<protein>
    <submittedName>
        <fullName evidence="11">Putative transposase</fullName>
    </submittedName>
</protein>
<dbReference type="InterPro" id="IPR021027">
    <property type="entry name" value="Transposase_put_HTH"/>
</dbReference>
<gene>
    <name evidence="11" type="ORF">C8U37_11124</name>
</gene>
<comment type="similarity">
    <text evidence="2">In the N-terminal section; belongs to the transposase 2 family.</text>
</comment>
<dbReference type="Pfam" id="PF12323">
    <property type="entry name" value="HTH_OrfB_IS605"/>
    <property type="match status" value="1"/>
</dbReference>
<evidence type="ECO:0000256" key="2">
    <source>
        <dbReference type="ARBA" id="ARBA00011044"/>
    </source>
</evidence>
<dbReference type="Pfam" id="PF07282">
    <property type="entry name" value="Cas12f1-like_TNB"/>
    <property type="match status" value="1"/>
</dbReference>
<evidence type="ECO:0000256" key="5">
    <source>
        <dbReference type="ARBA" id="ARBA00022833"/>
    </source>
</evidence>
<dbReference type="Proteomes" id="UP000244161">
    <property type="component" value="Unassembled WGS sequence"/>
</dbReference>
<feature type="domain" description="Transposase putative helix-turn-helix" evidence="10">
    <location>
        <begin position="1"/>
        <end position="46"/>
    </location>
</feature>
<evidence type="ECO:0000259" key="10">
    <source>
        <dbReference type="Pfam" id="PF12323"/>
    </source>
</evidence>
<dbReference type="AlphaFoldDB" id="A0A2T5IJF9"/>
<keyword evidence="3" id="KW-0815">Transposition</keyword>
<reference evidence="11 12" key="1">
    <citation type="submission" date="2018-04" db="EMBL/GenBank/DDBJ databases">
        <title>Genomic Encyclopedia of Archaeal and Bacterial Type Strains, Phase II (KMG-II): from individual species to whole genera.</title>
        <authorList>
            <person name="Goeker M."/>
        </authorList>
    </citation>
    <scope>NUCLEOTIDE SEQUENCE [LARGE SCALE GENOMIC DNA]</scope>
    <source>
        <strain evidence="11 12">DSM 18806</strain>
    </source>
</reference>
<evidence type="ECO:0000256" key="6">
    <source>
        <dbReference type="ARBA" id="ARBA00023125"/>
    </source>
</evidence>
<dbReference type="GO" id="GO:0046872">
    <property type="term" value="F:metal ion binding"/>
    <property type="evidence" value="ECO:0007669"/>
    <property type="project" value="UniProtKB-KW"/>
</dbReference>
<dbReference type="RefSeq" id="WP_108032849.1">
    <property type="nucleotide sequence ID" value="NZ_QAOM01000011.1"/>
</dbReference>
<dbReference type="GO" id="GO:0006310">
    <property type="term" value="P:DNA recombination"/>
    <property type="evidence" value="ECO:0007669"/>
    <property type="project" value="UniProtKB-KW"/>
</dbReference>
<keyword evidence="6" id="KW-0238">DNA-binding</keyword>
<evidence type="ECO:0000256" key="4">
    <source>
        <dbReference type="ARBA" id="ARBA00022723"/>
    </source>
</evidence>
<dbReference type="NCBIfam" id="NF040570">
    <property type="entry name" value="guided_TnpB"/>
    <property type="match status" value="1"/>
</dbReference>
<dbReference type="OrthoDB" id="2161425at2"/>
<keyword evidence="7" id="KW-0233">DNA recombination</keyword>
<feature type="domain" description="Cas12f1-like TNB" evidence="9">
    <location>
        <begin position="308"/>
        <end position="375"/>
    </location>
</feature>
<proteinExistence type="inferred from homology"/>
<dbReference type="InterPro" id="IPR051399">
    <property type="entry name" value="RNA-guided_DNA_endo/Transpos"/>
</dbReference>